<feature type="domain" description="Class II aldolase/adducin N-terminal" evidence="3">
    <location>
        <begin position="203"/>
        <end position="383"/>
    </location>
</feature>
<dbReference type="RefSeq" id="WP_155931945.1">
    <property type="nucleotide sequence ID" value="NZ_WODC01000001.1"/>
</dbReference>
<dbReference type="Proteomes" id="UP000461162">
    <property type="component" value="Unassembled WGS sequence"/>
</dbReference>
<gene>
    <name evidence="4" type="ORF">GKC30_01885</name>
</gene>
<dbReference type="PANTHER" id="PTHR22789:SF0">
    <property type="entry name" value="3-OXO-TETRONATE 4-PHOSPHATE DECARBOXYLASE-RELATED"/>
    <property type="match status" value="1"/>
</dbReference>
<evidence type="ECO:0000313" key="5">
    <source>
        <dbReference type="Proteomes" id="UP000461162"/>
    </source>
</evidence>
<evidence type="ECO:0000259" key="3">
    <source>
        <dbReference type="SMART" id="SM01007"/>
    </source>
</evidence>
<dbReference type="SUPFAM" id="SSF53639">
    <property type="entry name" value="AraD/HMP-PK domain-like"/>
    <property type="match status" value="1"/>
</dbReference>
<name>A0A7K1KJZ6_9BACT</name>
<evidence type="ECO:0000256" key="1">
    <source>
        <dbReference type="ARBA" id="ARBA00022723"/>
    </source>
</evidence>
<dbReference type="PANTHER" id="PTHR22789">
    <property type="entry name" value="FUCULOSE PHOSPHATE ALDOLASE"/>
    <property type="match status" value="1"/>
</dbReference>
<keyword evidence="4" id="KW-0808">Transferase</keyword>
<dbReference type="SMART" id="SM01007">
    <property type="entry name" value="Aldolase_II"/>
    <property type="match status" value="1"/>
</dbReference>
<dbReference type="Pfam" id="PF00596">
    <property type="entry name" value="Aldolase_II"/>
    <property type="match status" value="1"/>
</dbReference>
<keyword evidence="1" id="KW-0479">Metal-binding</keyword>
<organism evidence="4 5">
    <name type="scientific">Pseudodesulfovibrio alkaliphilus</name>
    <dbReference type="NCBI Taxonomy" id="2661613"/>
    <lineage>
        <taxon>Bacteria</taxon>
        <taxon>Pseudomonadati</taxon>
        <taxon>Thermodesulfobacteriota</taxon>
        <taxon>Desulfovibrionia</taxon>
        <taxon>Desulfovibrionales</taxon>
        <taxon>Desulfovibrionaceae</taxon>
    </lineage>
</organism>
<dbReference type="AlphaFoldDB" id="A0A7K1KJZ6"/>
<sequence>MKTLCIKYARKLEDQGLCEPGKTLVGGLDAGLEWNRPDPQIAILAPLFDLLPINSLVFAPPAEPYATIIDHLAAPIPDAPVDNLRPEDTETRTFLHDIPVCHEFSVTALAAALARRKAAIVPGHGIVSCGTVSPEQGFVFVSSTVFACFVLFFSRYLAQARAGGPDVRFRAAFKAASSMLNAMRRDQPPLAQTIPTARDQALAAMAGAGRAVVGHGLVDSFFGNISCRLGDTILISQTGSSLDELPGCIDACPMDGSSTTGLTASSELTAHEDVYRQSQTRCILHGHPRFSVILSMDCDRPDCAHRGRCHVACPECRTVEGVPIVPGEVGTGPTGLCNTLPPALAGHGAAIVHGHGLFAASDTGFADAFATLLDTENRCREGYFRRLEDLLSGRAPA</sequence>
<dbReference type="InterPro" id="IPR001303">
    <property type="entry name" value="Aldolase_II/adducin_N"/>
</dbReference>
<dbReference type="EMBL" id="WODC01000001">
    <property type="protein sequence ID" value="MUM76379.1"/>
    <property type="molecule type" value="Genomic_DNA"/>
</dbReference>
<comment type="caution">
    <text evidence="4">The sequence shown here is derived from an EMBL/GenBank/DDBJ whole genome shotgun (WGS) entry which is preliminary data.</text>
</comment>
<dbReference type="GO" id="GO:0046872">
    <property type="term" value="F:metal ion binding"/>
    <property type="evidence" value="ECO:0007669"/>
    <property type="project" value="UniProtKB-KW"/>
</dbReference>
<evidence type="ECO:0000313" key="4">
    <source>
        <dbReference type="EMBL" id="MUM76379.1"/>
    </source>
</evidence>
<dbReference type="GO" id="GO:0016832">
    <property type="term" value="F:aldehyde-lyase activity"/>
    <property type="evidence" value="ECO:0007669"/>
    <property type="project" value="TreeGrafter"/>
</dbReference>
<dbReference type="GO" id="GO:0032259">
    <property type="term" value="P:methylation"/>
    <property type="evidence" value="ECO:0007669"/>
    <property type="project" value="UniProtKB-KW"/>
</dbReference>
<dbReference type="Gene3D" id="3.40.225.10">
    <property type="entry name" value="Class II aldolase/adducin N-terminal domain"/>
    <property type="match status" value="2"/>
</dbReference>
<keyword evidence="4" id="KW-0489">Methyltransferase</keyword>
<keyword evidence="5" id="KW-1185">Reference proteome</keyword>
<dbReference type="GO" id="GO:0008168">
    <property type="term" value="F:methyltransferase activity"/>
    <property type="evidence" value="ECO:0007669"/>
    <property type="project" value="UniProtKB-KW"/>
</dbReference>
<dbReference type="InterPro" id="IPR036409">
    <property type="entry name" value="Aldolase_II/adducin_N_sf"/>
</dbReference>
<evidence type="ECO:0000256" key="2">
    <source>
        <dbReference type="ARBA" id="ARBA00023239"/>
    </source>
</evidence>
<accession>A0A7K1KJZ6</accession>
<proteinExistence type="predicted"/>
<dbReference type="GO" id="GO:0005829">
    <property type="term" value="C:cytosol"/>
    <property type="evidence" value="ECO:0007669"/>
    <property type="project" value="TreeGrafter"/>
</dbReference>
<keyword evidence="2" id="KW-0456">Lyase</keyword>
<dbReference type="InterPro" id="IPR050197">
    <property type="entry name" value="Aldolase_class_II_sugar_metab"/>
</dbReference>
<dbReference type="GO" id="GO:0019323">
    <property type="term" value="P:pentose catabolic process"/>
    <property type="evidence" value="ECO:0007669"/>
    <property type="project" value="TreeGrafter"/>
</dbReference>
<reference evidence="4 5" key="1">
    <citation type="submission" date="2019-11" db="EMBL/GenBank/DDBJ databases">
        <title>Pseudodesulfovibrio alkaliphilus, sp. nov., an alkaliphilic sulfate-reducing bacteria from mud volcano of Taman peninsula, Russia.</title>
        <authorList>
            <person name="Frolova A."/>
            <person name="Merkel A.Y."/>
            <person name="Slobodkin A.I."/>
        </authorList>
    </citation>
    <scope>NUCLEOTIDE SEQUENCE [LARGE SCALE GENOMIC DNA]</scope>
    <source>
        <strain evidence="4 5">F-1</strain>
    </source>
</reference>
<protein>
    <submittedName>
        <fullName evidence="4">rRNA adenine dimethylase</fullName>
    </submittedName>
</protein>